<dbReference type="AlphaFoldDB" id="A0AAV4FL15"/>
<name>A0AAV4FL15_9GAST</name>
<proteinExistence type="predicted"/>
<evidence type="ECO:0000256" key="2">
    <source>
        <dbReference type="SAM" id="Phobius"/>
    </source>
</evidence>
<reference evidence="3 4" key="1">
    <citation type="journal article" date="2021" name="Elife">
        <title>Chloroplast acquisition without the gene transfer in kleptoplastic sea slugs, Plakobranchus ocellatus.</title>
        <authorList>
            <person name="Maeda T."/>
            <person name="Takahashi S."/>
            <person name="Yoshida T."/>
            <person name="Shimamura S."/>
            <person name="Takaki Y."/>
            <person name="Nagai Y."/>
            <person name="Toyoda A."/>
            <person name="Suzuki Y."/>
            <person name="Arimoto A."/>
            <person name="Ishii H."/>
            <person name="Satoh N."/>
            <person name="Nishiyama T."/>
            <person name="Hasebe M."/>
            <person name="Maruyama T."/>
            <person name="Minagawa J."/>
            <person name="Obokata J."/>
            <person name="Shigenobu S."/>
        </authorList>
    </citation>
    <scope>NUCLEOTIDE SEQUENCE [LARGE SCALE GENOMIC DNA]</scope>
</reference>
<sequence>MALSHFHPRGRSAGVERFQYGEALTEDQCLLRLQEEQAARRGKEKGKGKGIGRGRGGRLPASRQRSRSPLLMKTSAFTAVLVTAIDGLPVIYVIPGTMRIVLV</sequence>
<evidence type="ECO:0000313" key="4">
    <source>
        <dbReference type="Proteomes" id="UP000762676"/>
    </source>
</evidence>
<evidence type="ECO:0000313" key="3">
    <source>
        <dbReference type="EMBL" id="GFR73744.1"/>
    </source>
</evidence>
<gene>
    <name evidence="3" type="ORF">ElyMa_000412800</name>
</gene>
<keyword evidence="4" id="KW-1185">Reference proteome</keyword>
<organism evidence="3 4">
    <name type="scientific">Elysia marginata</name>
    <dbReference type="NCBI Taxonomy" id="1093978"/>
    <lineage>
        <taxon>Eukaryota</taxon>
        <taxon>Metazoa</taxon>
        <taxon>Spiralia</taxon>
        <taxon>Lophotrochozoa</taxon>
        <taxon>Mollusca</taxon>
        <taxon>Gastropoda</taxon>
        <taxon>Heterobranchia</taxon>
        <taxon>Euthyneura</taxon>
        <taxon>Panpulmonata</taxon>
        <taxon>Sacoglossa</taxon>
        <taxon>Placobranchoidea</taxon>
        <taxon>Plakobranchidae</taxon>
        <taxon>Elysia</taxon>
    </lineage>
</organism>
<accession>A0AAV4FL15</accession>
<feature type="transmembrane region" description="Helical" evidence="2">
    <location>
        <begin position="70"/>
        <end position="94"/>
    </location>
</feature>
<feature type="compositionally biased region" description="Basic and acidic residues" evidence="1">
    <location>
        <begin position="37"/>
        <end position="47"/>
    </location>
</feature>
<evidence type="ECO:0000256" key="1">
    <source>
        <dbReference type="SAM" id="MobiDB-lite"/>
    </source>
</evidence>
<keyword evidence="2" id="KW-1133">Transmembrane helix</keyword>
<feature type="region of interest" description="Disordered" evidence="1">
    <location>
        <begin position="37"/>
        <end position="67"/>
    </location>
</feature>
<dbReference type="EMBL" id="BMAT01000811">
    <property type="protein sequence ID" value="GFR73744.1"/>
    <property type="molecule type" value="Genomic_DNA"/>
</dbReference>
<comment type="caution">
    <text evidence="3">The sequence shown here is derived from an EMBL/GenBank/DDBJ whole genome shotgun (WGS) entry which is preliminary data.</text>
</comment>
<keyword evidence="2" id="KW-0812">Transmembrane</keyword>
<dbReference type="Proteomes" id="UP000762676">
    <property type="component" value="Unassembled WGS sequence"/>
</dbReference>
<protein>
    <submittedName>
        <fullName evidence="3">Uncharacterized protein</fullName>
    </submittedName>
</protein>
<keyword evidence="2" id="KW-0472">Membrane</keyword>